<proteinExistence type="predicted"/>
<sequence>MKKTSPLQGVKSLFSDAQTFSEIGVKINPSLEGINFTEELLAEKTVEGIKKLLSLEFCWLPTDIVEAYNNAKTETEKQEILVGKIYSHCRLNCKGCFAKQPDLFRGYPLIGPERILDLIEEAIQKLGTKTVKYLGPTEFFRDPDVFKWLDRLEKLGIIVSIFVKDPLFGDDDEVEQLLGDQGIHTSEELVRKLVSYQKLRILFNFRSFDEDLTNNLVSGGYIGKKDYVGNYKIIQTRALQLFYKYFAKREIEKGKEARLMIINAPLVEETVDEAFDIFKYFLDRGVITCTAPTMQSGCGRSLYQEADQNFLKKLHEQYAKIFAYSLQRGLITGEYLDKYGPSPYAGIGHCVQLCSGLLIRETGQLFRCPGADHDEWRDKITPEELLEKGLLWVWQRTRNYKEGSKVNIGCKAKPKIFTKEFNKKVLKFLRSFNR</sequence>
<evidence type="ECO:0000313" key="5">
    <source>
        <dbReference type="EMBL" id="OGL88646.1"/>
    </source>
</evidence>
<dbReference type="Proteomes" id="UP000178264">
    <property type="component" value="Unassembled WGS sequence"/>
</dbReference>
<keyword evidence="3" id="KW-0408">Iron</keyword>
<name>A0A1F7VDP9_9BACT</name>
<evidence type="ECO:0008006" key="7">
    <source>
        <dbReference type="Google" id="ProtNLM"/>
    </source>
</evidence>
<protein>
    <recommendedName>
        <fullName evidence="7">Radical SAM core domain-containing protein</fullName>
    </recommendedName>
</protein>
<gene>
    <name evidence="5" type="ORF">A3I42_02185</name>
</gene>
<evidence type="ECO:0000313" key="6">
    <source>
        <dbReference type="Proteomes" id="UP000178264"/>
    </source>
</evidence>
<evidence type="ECO:0000256" key="3">
    <source>
        <dbReference type="ARBA" id="ARBA00023004"/>
    </source>
</evidence>
<organism evidence="5 6">
    <name type="scientific">Candidatus Uhrbacteria bacterium RIFCSPLOWO2_02_FULL_49_11</name>
    <dbReference type="NCBI Taxonomy" id="1802409"/>
    <lineage>
        <taxon>Bacteria</taxon>
        <taxon>Candidatus Uhriibacteriota</taxon>
    </lineage>
</organism>
<dbReference type="SFLD" id="SFLDS00029">
    <property type="entry name" value="Radical_SAM"/>
    <property type="match status" value="1"/>
</dbReference>
<dbReference type="GO" id="GO:0051536">
    <property type="term" value="F:iron-sulfur cluster binding"/>
    <property type="evidence" value="ECO:0007669"/>
    <property type="project" value="UniProtKB-KW"/>
</dbReference>
<keyword evidence="4" id="KW-0411">Iron-sulfur</keyword>
<dbReference type="AlphaFoldDB" id="A0A1F7VDP9"/>
<dbReference type="InterPro" id="IPR058240">
    <property type="entry name" value="rSAM_sf"/>
</dbReference>
<dbReference type="InterPro" id="IPR013785">
    <property type="entry name" value="Aldolase_TIM"/>
</dbReference>
<evidence type="ECO:0000256" key="1">
    <source>
        <dbReference type="ARBA" id="ARBA00022691"/>
    </source>
</evidence>
<keyword evidence="1" id="KW-0949">S-adenosyl-L-methionine</keyword>
<comment type="caution">
    <text evidence="5">The sequence shown here is derived from an EMBL/GenBank/DDBJ whole genome shotgun (WGS) entry which is preliminary data.</text>
</comment>
<evidence type="ECO:0000256" key="2">
    <source>
        <dbReference type="ARBA" id="ARBA00022723"/>
    </source>
</evidence>
<dbReference type="SUPFAM" id="SSF102114">
    <property type="entry name" value="Radical SAM enzymes"/>
    <property type="match status" value="1"/>
</dbReference>
<dbReference type="Gene3D" id="3.20.20.70">
    <property type="entry name" value="Aldolase class I"/>
    <property type="match status" value="1"/>
</dbReference>
<accession>A0A1F7VDP9</accession>
<evidence type="ECO:0000256" key="4">
    <source>
        <dbReference type="ARBA" id="ARBA00023014"/>
    </source>
</evidence>
<dbReference type="GO" id="GO:0046872">
    <property type="term" value="F:metal ion binding"/>
    <property type="evidence" value="ECO:0007669"/>
    <property type="project" value="UniProtKB-KW"/>
</dbReference>
<keyword evidence="2" id="KW-0479">Metal-binding</keyword>
<dbReference type="GO" id="GO:0003824">
    <property type="term" value="F:catalytic activity"/>
    <property type="evidence" value="ECO:0007669"/>
    <property type="project" value="InterPro"/>
</dbReference>
<dbReference type="InterPro" id="IPR007197">
    <property type="entry name" value="rSAM"/>
</dbReference>
<reference evidence="5 6" key="1">
    <citation type="journal article" date="2016" name="Nat. Commun.">
        <title>Thousands of microbial genomes shed light on interconnected biogeochemical processes in an aquifer system.</title>
        <authorList>
            <person name="Anantharaman K."/>
            <person name="Brown C.T."/>
            <person name="Hug L.A."/>
            <person name="Sharon I."/>
            <person name="Castelle C.J."/>
            <person name="Probst A.J."/>
            <person name="Thomas B.C."/>
            <person name="Singh A."/>
            <person name="Wilkins M.J."/>
            <person name="Karaoz U."/>
            <person name="Brodie E.L."/>
            <person name="Williams K.H."/>
            <person name="Hubbard S.S."/>
            <person name="Banfield J.F."/>
        </authorList>
    </citation>
    <scope>NUCLEOTIDE SEQUENCE [LARGE SCALE GENOMIC DNA]</scope>
</reference>
<dbReference type="EMBL" id="MGER01000019">
    <property type="protein sequence ID" value="OGL88646.1"/>
    <property type="molecule type" value="Genomic_DNA"/>
</dbReference>